<evidence type="ECO:0000256" key="4">
    <source>
        <dbReference type="SAM" id="Coils"/>
    </source>
</evidence>
<dbReference type="PANTHER" id="PTHR23323:SF26">
    <property type="entry name" value="VACUOLAR PROTEIN SORTING-ASSOCIATED PROTEIN 18 HOMOLOG"/>
    <property type="match status" value="1"/>
</dbReference>
<keyword evidence="4" id="KW-0175">Coiled coil</keyword>
<evidence type="ECO:0000256" key="1">
    <source>
        <dbReference type="ARBA" id="ARBA00022723"/>
    </source>
</evidence>
<feature type="coiled-coil region" evidence="4">
    <location>
        <begin position="862"/>
        <end position="896"/>
    </location>
</feature>
<evidence type="ECO:0000256" key="2">
    <source>
        <dbReference type="ARBA" id="ARBA00022771"/>
    </source>
</evidence>
<keyword evidence="3" id="KW-0862">Zinc</keyword>
<feature type="region of interest" description="Disordered" evidence="5">
    <location>
        <begin position="247"/>
        <end position="274"/>
    </location>
</feature>
<evidence type="ECO:0000256" key="5">
    <source>
        <dbReference type="SAM" id="MobiDB-lite"/>
    </source>
</evidence>
<dbReference type="GO" id="GO:0030674">
    <property type="term" value="F:protein-macromolecule adaptor activity"/>
    <property type="evidence" value="ECO:0007669"/>
    <property type="project" value="TreeGrafter"/>
</dbReference>
<dbReference type="PANTHER" id="PTHR23323">
    <property type="entry name" value="VACUOLAR PROTEIN SORTING-ASSOCIATED PROTEIN"/>
    <property type="match status" value="1"/>
</dbReference>
<dbReference type="GO" id="GO:0007032">
    <property type="term" value="P:endosome organization"/>
    <property type="evidence" value="ECO:0007669"/>
    <property type="project" value="TreeGrafter"/>
</dbReference>
<dbReference type="Proteomes" id="UP001061958">
    <property type="component" value="Unassembled WGS sequence"/>
</dbReference>
<dbReference type="GO" id="GO:0008270">
    <property type="term" value="F:zinc ion binding"/>
    <property type="evidence" value="ECO:0007669"/>
    <property type="project" value="UniProtKB-KW"/>
</dbReference>
<keyword evidence="2" id="KW-0863">Zinc-finger</keyword>
<name>A0A9C7PTC4_9RHOD</name>
<gene>
    <name evidence="7" type="ORF">GpartN1_g2204.t1</name>
</gene>
<dbReference type="InterPro" id="IPR055358">
    <property type="entry name" value="CHCR"/>
</dbReference>
<protein>
    <recommendedName>
        <fullName evidence="6">Pep3/Vps18 beta-propeller domain-containing protein</fullName>
    </recommendedName>
</protein>
<dbReference type="GO" id="GO:0048284">
    <property type="term" value="P:organelle fusion"/>
    <property type="evidence" value="ECO:0007669"/>
    <property type="project" value="TreeGrafter"/>
</dbReference>
<feature type="domain" description="Pep3/Vps18 beta-propeller" evidence="6">
    <location>
        <begin position="17"/>
        <end position="373"/>
    </location>
</feature>
<dbReference type="Pfam" id="PF05131">
    <property type="entry name" value="Pep3_Vps18"/>
    <property type="match status" value="1"/>
</dbReference>
<comment type="caution">
    <text evidence="7">The sequence shown here is derived from an EMBL/GenBank/DDBJ whole genome shotgun (WGS) entry which is preliminary data.</text>
</comment>
<dbReference type="Pfam" id="PF00637">
    <property type="entry name" value="Clathrin"/>
    <property type="match status" value="1"/>
</dbReference>
<dbReference type="GO" id="GO:0006904">
    <property type="term" value="P:vesicle docking involved in exocytosis"/>
    <property type="evidence" value="ECO:0007669"/>
    <property type="project" value="TreeGrafter"/>
</dbReference>
<dbReference type="GO" id="GO:0030897">
    <property type="term" value="C:HOPS complex"/>
    <property type="evidence" value="ECO:0007669"/>
    <property type="project" value="TreeGrafter"/>
</dbReference>
<dbReference type="AlphaFoldDB" id="A0A9C7PTC4"/>
<keyword evidence="8" id="KW-1185">Reference proteome</keyword>
<evidence type="ECO:0000313" key="8">
    <source>
        <dbReference type="Proteomes" id="UP001061958"/>
    </source>
</evidence>
<sequence length="974" mass="110169">MFSLETGFRKPISAGERVIVVSAANNVLFLGTDAGRLLRWDTNLDDLEEIKLTRAPKEQPRRIFPDYESRDFIVSFGTADNYYVKDSSRHSSTGRLSFGSSTGERPRALGRIRGVTLTAAHFMPLESSRFFCSISEPKTPPSEGAENPTNWMSQRLILLGSENGVILGLFVDNTTGKDENVVKLWNVPGAEAIYGIRGEIVSNIGMEKVYAFTTIVCTSNRLYQFVGDANLEIFQRNPHVLEITPTDSETSHKAKAAPVSSSTSPLSPNITKPTKQPTSQRVCFFTVDCGRRAQKFCWTTCAGVIHGELDWKRVIRSYSSSVIMNKSLIRLDGSHSPRSSVLLAASLTEFYVVLLYSDRVILVNQLSGRIFQELNVSFTSSLRSSPPQFASIAPSSQMTRSQINASDMIQDIVNNSLWIYASNGYFLRLSCDNEEEGIWKVALEMNRFDVALRLSQTEEQAREVFLAQADWLADVNGAYREAAKLYAKTRKPMEEVLLKLLEAPWKVSAGELNPIMEYLISLLDQLSLDLPMQRTIIATLILEEYCKELCVSGIVENDMKEGPLKEDFNAFLQDHWQDLDLKTSFLILLSHGLWEAAVNLSMCSKKWQNAIQICIQNEAYSKALDILIRAEDPEMFSKFAGYLALHVPEELASTALLCGKEAVIRVIPALLRTFHFSSHENIRRRALYGCLSLLETRKDDPYYCKLILLLYALDENEEAAMESFQTTYPKLESQQLQDYCIFAMHCCLLGNFGKVCVQIFQSLGMLGDAVELACRMDPAYAKEIVLHLTNQVENRELVRKFWLRVALAMGGSNPSSLAKVMEDSNGILQMEDVMPLMEDFLEMDEDMKSAVCYSLITNQNRIQSAIEISSRAERTLEELDEEMEKLKKKKQQQHKTLNHDSGPFCIQFPCGHIFYDKQSFLNAWTDMKYNDLYESKQPLDKSEDWGEQHLEEQCPLCGENMIETIDHDISLESP</sequence>
<reference evidence="7" key="2">
    <citation type="submission" date="2022-01" db="EMBL/GenBank/DDBJ databases">
        <authorList>
            <person name="Hirooka S."/>
            <person name="Miyagishima S.Y."/>
        </authorList>
    </citation>
    <scope>NUCLEOTIDE SEQUENCE</scope>
    <source>
        <strain evidence="7">NBRC 102759</strain>
    </source>
</reference>
<reference evidence="7" key="1">
    <citation type="journal article" date="2022" name="Proc. Natl. Acad. Sci. U.S.A.">
        <title>Life cycle and functional genomics of the unicellular red alga Galdieria for elucidating algal and plant evolution and industrial use.</title>
        <authorList>
            <person name="Hirooka S."/>
            <person name="Itabashi T."/>
            <person name="Ichinose T.M."/>
            <person name="Onuma R."/>
            <person name="Fujiwara T."/>
            <person name="Yamashita S."/>
            <person name="Jong L.W."/>
            <person name="Tomita R."/>
            <person name="Iwane A.H."/>
            <person name="Miyagishima S.Y."/>
        </authorList>
    </citation>
    <scope>NUCLEOTIDE SEQUENCE</scope>
    <source>
        <strain evidence="7">NBRC 102759</strain>
    </source>
</reference>
<evidence type="ECO:0000256" key="3">
    <source>
        <dbReference type="ARBA" id="ARBA00022833"/>
    </source>
</evidence>
<dbReference type="OrthoDB" id="1832at2759"/>
<dbReference type="GO" id="GO:0005768">
    <property type="term" value="C:endosome"/>
    <property type="evidence" value="ECO:0007669"/>
    <property type="project" value="TreeGrafter"/>
</dbReference>
<dbReference type="EMBL" id="BQMJ01000015">
    <property type="protein sequence ID" value="GJQ10413.1"/>
    <property type="molecule type" value="Genomic_DNA"/>
</dbReference>
<proteinExistence type="predicted"/>
<keyword evidence="1" id="KW-0479">Metal-binding</keyword>
<feature type="compositionally biased region" description="Polar residues" evidence="5">
    <location>
        <begin position="259"/>
        <end position="274"/>
    </location>
</feature>
<organism evidence="7 8">
    <name type="scientific">Galdieria partita</name>
    <dbReference type="NCBI Taxonomy" id="83374"/>
    <lineage>
        <taxon>Eukaryota</taxon>
        <taxon>Rhodophyta</taxon>
        <taxon>Bangiophyceae</taxon>
        <taxon>Galdieriales</taxon>
        <taxon>Galdieriaceae</taxon>
        <taxon>Galdieria</taxon>
    </lineage>
</organism>
<evidence type="ECO:0000259" key="6">
    <source>
        <dbReference type="Pfam" id="PF05131"/>
    </source>
</evidence>
<accession>A0A9C7PTC4</accession>
<dbReference type="InterPro" id="IPR007810">
    <property type="entry name" value="Pep3/Vps18_beta-prop"/>
</dbReference>
<evidence type="ECO:0000313" key="7">
    <source>
        <dbReference type="EMBL" id="GJQ10413.1"/>
    </source>
</evidence>
<dbReference type="GO" id="GO:0007033">
    <property type="term" value="P:vacuole organization"/>
    <property type="evidence" value="ECO:0007669"/>
    <property type="project" value="TreeGrafter"/>
</dbReference>